<dbReference type="OrthoDB" id="4966203at2"/>
<keyword evidence="3" id="KW-1185">Reference proteome</keyword>
<evidence type="ECO:0000313" key="2">
    <source>
        <dbReference type="EMBL" id="BBH25899.1"/>
    </source>
</evidence>
<evidence type="ECO:0000313" key="3">
    <source>
        <dbReference type="Proteomes" id="UP000268059"/>
    </source>
</evidence>
<feature type="transmembrane region" description="Helical" evidence="1">
    <location>
        <begin position="194"/>
        <end position="211"/>
    </location>
</feature>
<feature type="transmembrane region" description="Helical" evidence="1">
    <location>
        <begin position="105"/>
        <end position="123"/>
    </location>
</feature>
<dbReference type="Proteomes" id="UP000268059">
    <property type="component" value="Chromosome"/>
</dbReference>
<feature type="transmembrane region" description="Helical" evidence="1">
    <location>
        <begin position="130"/>
        <end position="148"/>
    </location>
</feature>
<dbReference type="InterPro" id="IPR014509">
    <property type="entry name" value="YjdF-like"/>
</dbReference>
<evidence type="ECO:0000256" key="1">
    <source>
        <dbReference type="SAM" id="Phobius"/>
    </source>
</evidence>
<gene>
    <name evidence="2" type="ORF">SG0102_08330</name>
</gene>
<keyword evidence="1" id="KW-0472">Membrane</keyword>
<organism evidence="2 3">
    <name type="scientific">Intestinibaculum porci</name>
    <dbReference type="NCBI Taxonomy" id="2487118"/>
    <lineage>
        <taxon>Bacteria</taxon>
        <taxon>Bacillati</taxon>
        <taxon>Bacillota</taxon>
        <taxon>Erysipelotrichia</taxon>
        <taxon>Erysipelotrichales</taxon>
        <taxon>Erysipelotrichaceae</taxon>
        <taxon>Intestinibaculum</taxon>
    </lineage>
</organism>
<dbReference type="AlphaFoldDB" id="A0A3G9JS24"/>
<reference evidence="2 3" key="1">
    <citation type="submission" date="2018-11" db="EMBL/GenBank/DDBJ databases">
        <title>Novel Erysipelotrichaceae bacterium isolated from small intestine of a swine.</title>
        <authorList>
            <person name="Kim J.S."/>
            <person name="Choe H."/>
            <person name="Lee Y.R."/>
            <person name="Kim K.M."/>
            <person name="Park D.S."/>
        </authorList>
    </citation>
    <scope>NUCLEOTIDE SEQUENCE [LARGE SCALE GENOMIC DNA]</scope>
    <source>
        <strain evidence="2 3">SG0102</strain>
    </source>
</reference>
<keyword evidence="1" id="KW-0812">Transmembrane</keyword>
<accession>A0A3G9JS24</accession>
<protein>
    <submittedName>
        <fullName evidence="2">Uncharacterized protein</fullName>
    </submittedName>
</protein>
<sequence length="217" mass="24483">MKLTKRGKLILGLSLFTCALIVKGIIDLFTLRQRTDLLTQLLAIAQYFGFIAMIVVPDLIERRMHFHIPDHVYISVAFFAFLALICGNGLHFYRLFPWWDTAEHLVSGVSLGFIGYWLVEVISDHSSKHTFLKAIVAILMALGCGAVWEMCEYTSDGIQGTNFQRYMKTGRSVLKKGDQPRIGRDALYDTMKDIFVDFGGASAGVVIVLVYKYKKSD</sequence>
<proteinExistence type="predicted"/>
<dbReference type="RefSeq" id="WP_125118807.1">
    <property type="nucleotide sequence ID" value="NZ_AP019309.1"/>
</dbReference>
<dbReference type="Pfam" id="PF09997">
    <property type="entry name" value="DUF2238"/>
    <property type="match status" value="1"/>
</dbReference>
<feature type="transmembrane region" description="Helical" evidence="1">
    <location>
        <begin position="40"/>
        <end position="60"/>
    </location>
</feature>
<keyword evidence="1" id="KW-1133">Transmembrane helix</keyword>
<name>A0A3G9JS24_9FIRM</name>
<feature type="transmembrane region" description="Helical" evidence="1">
    <location>
        <begin position="72"/>
        <end position="93"/>
    </location>
</feature>
<dbReference type="InParanoid" id="A0A3G9JS24"/>
<dbReference type="KEGG" id="ebm:SG0102_08330"/>
<dbReference type="EMBL" id="AP019309">
    <property type="protein sequence ID" value="BBH25899.1"/>
    <property type="molecule type" value="Genomic_DNA"/>
</dbReference>